<name>A0ABY8HY31_9BURK</name>
<dbReference type="Gene3D" id="3.40.50.1820">
    <property type="entry name" value="alpha/beta hydrolase"/>
    <property type="match status" value="2"/>
</dbReference>
<reference evidence="2 3" key="1">
    <citation type="submission" date="2023-04" db="EMBL/GenBank/DDBJ databases">
        <title>Nanopore sequencing of Janthinobacterium from water.</title>
        <authorList>
            <person name="Ciuchcinski K."/>
            <person name="Rokowska A."/>
            <person name="Dziewit L."/>
        </authorList>
    </citation>
    <scope>NUCLEOTIDE SEQUENCE [LARGE SCALE GENOMIC DNA]</scope>
    <source>
        <strain evidence="2 3">DEMB2</strain>
    </source>
</reference>
<dbReference type="Pfam" id="PF01764">
    <property type="entry name" value="Lipase_3"/>
    <property type="match status" value="2"/>
</dbReference>
<proteinExistence type="predicted"/>
<feature type="domain" description="Fungal lipase-type" evidence="1">
    <location>
        <begin position="104"/>
        <end position="215"/>
    </location>
</feature>
<dbReference type="PANTHER" id="PTHR45856:SF24">
    <property type="entry name" value="FUNGAL LIPASE-LIKE DOMAIN-CONTAINING PROTEIN"/>
    <property type="match status" value="1"/>
</dbReference>
<organism evidence="2 3">
    <name type="scientific">Janthinobacterium rivuli</name>
    <dbReference type="NCBI Taxonomy" id="2751478"/>
    <lineage>
        <taxon>Bacteria</taxon>
        <taxon>Pseudomonadati</taxon>
        <taxon>Pseudomonadota</taxon>
        <taxon>Betaproteobacteria</taxon>
        <taxon>Burkholderiales</taxon>
        <taxon>Oxalobacteraceae</taxon>
        <taxon>Janthinobacterium</taxon>
    </lineage>
</organism>
<dbReference type="InterPro" id="IPR029058">
    <property type="entry name" value="AB_hydrolase_fold"/>
</dbReference>
<dbReference type="InterPro" id="IPR051218">
    <property type="entry name" value="Sec_MonoDiacylglyc_Lipase"/>
</dbReference>
<evidence type="ECO:0000259" key="1">
    <source>
        <dbReference type="Pfam" id="PF01764"/>
    </source>
</evidence>
<dbReference type="SUPFAM" id="SSF53474">
    <property type="entry name" value="alpha/beta-Hydrolases"/>
    <property type="match status" value="2"/>
</dbReference>
<dbReference type="Proteomes" id="UP001219584">
    <property type="component" value="Chromosome"/>
</dbReference>
<dbReference type="PANTHER" id="PTHR45856">
    <property type="entry name" value="ALPHA/BETA-HYDROLASES SUPERFAMILY PROTEIN"/>
    <property type="match status" value="1"/>
</dbReference>
<sequence>MMADAALESYDAALAAELVPLATLANASLANLYLPSDWGLAYSYTGAASMGGCQYFLAVSPASSPTMCVLVLGALWSDFIAFYTPDNHSLFLVPSSVVGTAAAISADGGFETMYQSIRRSLWVDLAKIQRTIPAFATTLPLVVVGLGPGAPVAQLASLDLRPNKTLSPSPVTSLQSYVYSCPPFADAAFAASFASMVPAAYRVQAPADLFPSQPLPASGYVQAGAQQNLAMAIPTYDSPWVERDGPYYQQLLTGVAPVNDGAGTTAAVPGFDPLLAFAMAKLSAIPYQMAQHPGSTLAFTYSPYVLQQNLSVGATVWASLFEGPDTLVIALRGTFTWIELITLVSNAAPSSPAWLGGNYGKYAQPLVDLYASGRDSLRAALNVLGNKPVILTGHDCGGALANLMAVDILTNPLTGNRTVASVYTFGTGPAADLTFARNYGLSRLGSCNFQVARTLDIMPALQLLGAPQTLGTPVPLSGGDFDSYNGSTFHGLYNYIDLLNPGS</sequence>
<dbReference type="RefSeq" id="WP_278315772.1">
    <property type="nucleotide sequence ID" value="NZ_CP121464.1"/>
</dbReference>
<evidence type="ECO:0000313" key="2">
    <source>
        <dbReference type="EMBL" id="WFR77061.1"/>
    </source>
</evidence>
<accession>A0ABY8HY31</accession>
<dbReference type="InterPro" id="IPR002921">
    <property type="entry name" value="Fungal_lipase-type"/>
</dbReference>
<keyword evidence="3" id="KW-1185">Reference proteome</keyword>
<dbReference type="EMBL" id="CP121464">
    <property type="protein sequence ID" value="WFR77061.1"/>
    <property type="molecule type" value="Genomic_DNA"/>
</dbReference>
<protein>
    <recommendedName>
        <fullName evidence="1">Fungal lipase-type domain-containing protein</fullName>
    </recommendedName>
</protein>
<gene>
    <name evidence="2" type="ORF">P9875_15160</name>
</gene>
<evidence type="ECO:0000313" key="3">
    <source>
        <dbReference type="Proteomes" id="UP001219584"/>
    </source>
</evidence>
<feature type="domain" description="Fungal lipase-type" evidence="1">
    <location>
        <begin position="328"/>
        <end position="461"/>
    </location>
</feature>